<dbReference type="EMBL" id="CAJNOK010021640">
    <property type="protein sequence ID" value="CAF1335330.1"/>
    <property type="molecule type" value="Genomic_DNA"/>
</dbReference>
<keyword evidence="5" id="KW-1185">Reference proteome</keyword>
<gene>
    <name evidence="1" type="ORF">GPM918_LOCUS14076</name>
    <name evidence="2" type="ORF">OVA965_LOCUS30083</name>
    <name evidence="3" type="ORF">SRO942_LOCUS14076</name>
    <name evidence="4" type="ORF">TMI583_LOCUS30881</name>
</gene>
<dbReference type="EMBL" id="CAJOBC010003335">
    <property type="protein sequence ID" value="CAF3778506.1"/>
    <property type="molecule type" value="Genomic_DNA"/>
</dbReference>
<evidence type="ECO:0000313" key="1">
    <source>
        <dbReference type="EMBL" id="CAF1007283.1"/>
    </source>
</evidence>
<dbReference type="AlphaFoldDB" id="A0A814HBJ1"/>
<dbReference type="Proteomes" id="UP000682733">
    <property type="component" value="Unassembled WGS sequence"/>
</dbReference>
<protein>
    <submittedName>
        <fullName evidence="1">Uncharacterized protein</fullName>
    </submittedName>
</protein>
<evidence type="ECO:0000313" key="5">
    <source>
        <dbReference type="Proteomes" id="UP000663829"/>
    </source>
</evidence>
<dbReference type="Proteomes" id="UP000681722">
    <property type="component" value="Unassembled WGS sequence"/>
</dbReference>
<evidence type="ECO:0000313" key="2">
    <source>
        <dbReference type="EMBL" id="CAF1335330.1"/>
    </source>
</evidence>
<proteinExistence type="predicted"/>
<organism evidence="1 5">
    <name type="scientific">Didymodactylos carnosus</name>
    <dbReference type="NCBI Taxonomy" id="1234261"/>
    <lineage>
        <taxon>Eukaryota</taxon>
        <taxon>Metazoa</taxon>
        <taxon>Spiralia</taxon>
        <taxon>Gnathifera</taxon>
        <taxon>Rotifera</taxon>
        <taxon>Eurotatoria</taxon>
        <taxon>Bdelloidea</taxon>
        <taxon>Philodinida</taxon>
        <taxon>Philodinidae</taxon>
        <taxon>Didymodactylos</taxon>
    </lineage>
</organism>
<reference evidence="1" key="1">
    <citation type="submission" date="2021-02" db="EMBL/GenBank/DDBJ databases">
        <authorList>
            <person name="Nowell W R."/>
        </authorList>
    </citation>
    <scope>NUCLEOTIDE SEQUENCE</scope>
</reference>
<evidence type="ECO:0000313" key="4">
    <source>
        <dbReference type="EMBL" id="CAF4146699.1"/>
    </source>
</evidence>
<sequence length="83" mass="10025">MSRKSWIFETLWKSPTDIDTIVEQYELTKFRIEYTSVGVKYTRRCASYKKFLSCAMQLQAKQWDISDVYTFEMPKFGKHDHEQ</sequence>
<name>A0A814HBJ1_9BILA</name>
<dbReference type="Proteomes" id="UP000663829">
    <property type="component" value="Unassembled WGS sequence"/>
</dbReference>
<comment type="caution">
    <text evidence="1">The sequence shown here is derived from an EMBL/GenBank/DDBJ whole genome shotgun (WGS) entry which is preliminary data.</text>
</comment>
<accession>A0A814HBJ1</accession>
<dbReference type="EMBL" id="CAJOBA010043267">
    <property type="protein sequence ID" value="CAF4146699.1"/>
    <property type="molecule type" value="Genomic_DNA"/>
</dbReference>
<evidence type="ECO:0000313" key="3">
    <source>
        <dbReference type="EMBL" id="CAF3778506.1"/>
    </source>
</evidence>
<dbReference type="Proteomes" id="UP000677228">
    <property type="component" value="Unassembled WGS sequence"/>
</dbReference>
<dbReference type="EMBL" id="CAJNOQ010003335">
    <property type="protein sequence ID" value="CAF1007283.1"/>
    <property type="molecule type" value="Genomic_DNA"/>
</dbReference>